<name>A0A444Y8T7_ARAHY</name>
<dbReference type="InterPro" id="IPR018289">
    <property type="entry name" value="MULE_transposase_dom"/>
</dbReference>
<accession>A0A444Y8T7</accession>
<proteinExistence type="predicted"/>
<evidence type="ECO:0000259" key="1">
    <source>
        <dbReference type="Pfam" id="PF10551"/>
    </source>
</evidence>
<dbReference type="Proteomes" id="UP000289738">
    <property type="component" value="Chromosome B08"/>
</dbReference>
<protein>
    <recommendedName>
        <fullName evidence="1">MULE transposase domain-containing protein</fullName>
    </recommendedName>
</protein>
<dbReference type="AlphaFoldDB" id="A0A444Y8T7"/>
<reference evidence="2 3" key="1">
    <citation type="submission" date="2019-01" db="EMBL/GenBank/DDBJ databases">
        <title>Sequencing of cultivated peanut Arachis hypogaea provides insights into genome evolution and oil improvement.</title>
        <authorList>
            <person name="Chen X."/>
        </authorList>
    </citation>
    <scope>NUCLEOTIDE SEQUENCE [LARGE SCALE GENOMIC DNA]</scope>
    <source>
        <strain evidence="3">cv. Fuhuasheng</strain>
        <tissue evidence="2">Leaves</tissue>
    </source>
</reference>
<feature type="domain" description="MULE transposase" evidence="1">
    <location>
        <begin position="209"/>
        <end position="248"/>
    </location>
</feature>
<evidence type="ECO:0000313" key="3">
    <source>
        <dbReference type="Proteomes" id="UP000289738"/>
    </source>
</evidence>
<organism evidence="2 3">
    <name type="scientific">Arachis hypogaea</name>
    <name type="common">Peanut</name>
    <dbReference type="NCBI Taxonomy" id="3818"/>
    <lineage>
        <taxon>Eukaryota</taxon>
        <taxon>Viridiplantae</taxon>
        <taxon>Streptophyta</taxon>
        <taxon>Embryophyta</taxon>
        <taxon>Tracheophyta</taxon>
        <taxon>Spermatophyta</taxon>
        <taxon>Magnoliopsida</taxon>
        <taxon>eudicotyledons</taxon>
        <taxon>Gunneridae</taxon>
        <taxon>Pentapetalae</taxon>
        <taxon>rosids</taxon>
        <taxon>fabids</taxon>
        <taxon>Fabales</taxon>
        <taxon>Fabaceae</taxon>
        <taxon>Papilionoideae</taxon>
        <taxon>50 kb inversion clade</taxon>
        <taxon>dalbergioids sensu lato</taxon>
        <taxon>Dalbergieae</taxon>
        <taxon>Pterocarpus clade</taxon>
        <taxon>Arachis</taxon>
    </lineage>
</organism>
<evidence type="ECO:0000313" key="2">
    <source>
        <dbReference type="EMBL" id="RYQ98360.1"/>
    </source>
</evidence>
<dbReference type="PANTHER" id="PTHR47718:SF15">
    <property type="entry name" value="PROTEIN FAR1-RELATED SEQUENCE 5-LIKE"/>
    <property type="match status" value="1"/>
</dbReference>
<dbReference type="PANTHER" id="PTHR47718">
    <property type="entry name" value="OS01G0519700 PROTEIN"/>
    <property type="match status" value="1"/>
</dbReference>
<comment type="caution">
    <text evidence="2">The sequence shown here is derived from an EMBL/GenBank/DDBJ whole genome shotgun (WGS) entry which is preliminary data.</text>
</comment>
<keyword evidence="3" id="KW-1185">Reference proteome</keyword>
<dbReference type="EMBL" id="SDMP01000018">
    <property type="protein sequence ID" value="RYQ98360.1"/>
    <property type="molecule type" value="Genomic_DNA"/>
</dbReference>
<gene>
    <name evidence="2" type="ORF">Ahy_B08g094407</name>
</gene>
<dbReference type="Pfam" id="PF10551">
    <property type="entry name" value="MULE"/>
    <property type="match status" value="1"/>
</dbReference>
<sequence>MTEQTIRKLFGRFCGADHGCHHGMRTTHIMMKVGCMGVGVRKGDSQKDDIRNLIRRRQEEGTQQENRTNWEAKFSIYLDKSASLWHVRKLDNNHNHNLTYWIVHLIPRYCPMTDAAKAQLNGLNECGILTVKSLRHMTRMAGEYSLIGFLKKDAYNYIDKRRRRRIADADVEAAIAYLEGLVEAVPMVMVRYNLTYEDIRVDFQYFGDVLVFDSTYKKNKYRRSLVIFSISNNHKQTTIFGFGLVLDEIVAS</sequence>